<dbReference type="RefSeq" id="XP_030527801.1">
    <property type="nucleotide sequence ID" value="XM_030671941.2"/>
</dbReference>
<dbReference type="GO" id="GO:0005737">
    <property type="term" value="C:cytoplasm"/>
    <property type="evidence" value="ECO:0007669"/>
    <property type="project" value="TreeGrafter"/>
</dbReference>
<feature type="active site" evidence="4">
    <location>
        <position position="266"/>
    </location>
</feature>
<dbReference type="PANTHER" id="PTHR12837:SF0">
    <property type="entry name" value="POLY(ADP-RIBOSE) GLYCOHYDROLASE"/>
    <property type="match status" value="1"/>
</dbReference>
<evidence type="ECO:0000256" key="4">
    <source>
        <dbReference type="PIRSR" id="PIRSR607724-1"/>
    </source>
</evidence>
<feature type="binding site" evidence="5">
    <location>
        <position position="269"/>
    </location>
    <ligand>
        <name>substrate</name>
    </ligand>
</feature>
<dbReference type="GO" id="GO:0005634">
    <property type="term" value="C:nucleus"/>
    <property type="evidence" value="ECO:0007669"/>
    <property type="project" value="TreeGrafter"/>
</dbReference>
<dbReference type="InterPro" id="IPR007724">
    <property type="entry name" value="Poly_GlycHdrlase"/>
</dbReference>
<keyword evidence="3" id="KW-0378">Hydrolase</keyword>
<dbReference type="OrthoDB" id="1937899at2759"/>
<dbReference type="GO" id="GO:0009225">
    <property type="term" value="P:nucleotide-sugar metabolic process"/>
    <property type="evidence" value="ECO:0007669"/>
    <property type="project" value="TreeGrafter"/>
</dbReference>
<dbReference type="InterPro" id="IPR046372">
    <property type="entry name" value="PARG_cat_C"/>
</dbReference>
<dbReference type="Pfam" id="PF05028">
    <property type="entry name" value="PARG_cat_C"/>
    <property type="match status" value="1"/>
</dbReference>
<feature type="binding site" evidence="5">
    <location>
        <position position="283"/>
    </location>
    <ligand>
        <name>substrate</name>
    </ligand>
</feature>
<dbReference type="InterPro" id="IPR048362">
    <property type="entry name" value="PARG_helical"/>
</dbReference>
<feature type="domain" description="PARG helical" evidence="7">
    <location>
        <begin position="82"/>
        <end position="218"/>
    </location>
</feature>
<organism evidence="8 9">
    <name type="scientific">Rhodamnia argentea</name>
    <dbReference type="NCBI Taxonomy" id="178133"/>
    <lineage>
        <taxon>Eukaryota</taxon>
        <taxon>Viridiplantae</taxon>
        <taxon>Streptophyta</taxon>
        <taxon>Embryophyta</taxon>
        <taxon>Tracheophyta</taxon>
        <taxon>Spermatophyta</taxon>
        <taxon>Magnoliopsida</taxon>
        <taxon>eudicotyledons</taxon>
        <taxon>Gunneridae</taxon>
        <taxon>Pentapetalae</taxon>
        <taxon>rosids</taxon>
        <taxon>malvids</taxon>
        <taxon>Myrtales</taxon>
        <taxon>Myrtaceae</taxon>
        <taxon>Myrtoideae</taxon>
        <taxon>Myrteae</taxon>
        <taxon>Australasian group</taxon>
        <taxon>Rhodamnia</taxon>
    </lineage>
</organism>
<keyword evidence="8" id="KW-1185">Reference proteome</keyword>
<protein>
    <recommendedName>
        <fullName evidence="2">poly(ADP-ribose) glycohydrolase</fullName>
        <ecNumber evidence="2">3.2.1.143</ecNumber>
    </recommendedName>
</protein>
<dbReference type="EC" id="3.2.1.143" evidence="2"/>
<evidence type="ECO:0000259" key="7">
    <source>
        <dbReference type="Pfam" id="PF20811"/>
    </source>
</evidence>
<feature type="binding site" evidence="5">
    <location>
        <position position="324"/>
    </location>
    <ligand>
        <name>substrate</name>
    </ligand>
</feature>
<dbReference type="AlphaFoldDB" id="A0A8B8NZ34"/>
<dbReference type="GeneID" id="115739074"/>
<dbReference type="GO" id="GO:0006282">
    <property type="term" value="P:regulation of DNA repair"/>
    <property type="evidence" value="ECO:0007669"/>
    <property type="project" value="InterPro"/>
</dbReference>
<evidence type="ECO:0000256" key="2">
    <source>
        <dbReference type="ARBA" id="ARBA00012255"/>
    </source>
</evidence>
<proteinExistence type="inferred from homology"/>
<gene>
    <name evidence="9" type="primary">LOC115739074</name>
</gene>
<reference evidence="9" key="1">
    <citation type="submission" date="2025-08" db="UniProtKB">
        <authorList>
            <consortium name="RefSeq"/>
        </authorList>
    </citation>
    <scope>IDENTIFICATION</scope>
    <source>
        <tissue evidence="9">Leaf</tissue>
    </source>
</reference>
<dbReference type="Proteomes" id="UP000827889">
    <property type="component" value="Chromosome 10"/>
</dbReference>
<feature type="active site" evidence="4">
    <location>
        <position position="284"/>
    </location>
</feature>
<evidence type="ECO:0000256" key="3">
    <source>
        <dbReference type="ARBA" id="ARBA00022801"/>
    </source>
</evidence>
<comment type="similarity">
    <text evidence="1">Belongs to the poly(ADP-ribose) glycohydrolase family.</text>
</comment>
<feature type="active site" evidence="4">
    <location>
        <position position="285"/>
    </location>
</feature>
<feature type="domain" description="PARG catalytic Macro" evidence="6">
    <location>
        <begin position="235"/>
        <end position="501"/>
    </location>
</feature>
<evidence type="ECO:0000259" key="6">
    <source>
        <dbReference type="Pfam" id="PF05028"/>
    </source>
</evidence>
<dbReference type="GO" id="GO:0004649">
    <property type="term" value="F:poly(ADP-ribose) glycohydrolase activity"/>
    <property type="evidence" value="ECO:0007669"/>
    <property type="project" value="UniProtKB-EC"/>
</dbReference>
<evidence type="ECO:0000256" key="5">
    <source>
        <dbReference type="PIRSR" id="PIRSR607724-2"/>
    </source>
</evidence>
<sequence>MEEMEDATSMLPFLPLELRSSKLSWPSTSVEALEAMSRGPDHSRVESGEVLAMAVSHMRDGSEPFFAPFAAEGYALFFDDLMSREDAEKWFKEVIPFLANLLLRLPKLLEDHWKHPYGYSRSRKRRVRTGLRILDRQQAGMVILNRELIAALLACSFFSLFPVIERGSKDLPMINFDKLFANLYESYDEKQESKMKCITHYFHRISSTIPVGVVSFERKVLPLESDPLVPYGMVDFWSKSAFPLCHLEVHDSGLMEDHSGEVLQVDFANKYIGGGALNRGCVQEEILFMINPELIVGMLFLPALADNEAIEIVGTERFANYTGYASSFKFSGDYIDKRDTDCMGRRRTRNVAIDALCRPGIKQYKLQLLLREINKAFCGFSDDSKYQLYERVFQENCLAGLVDGRVQVSNHVSGDDALLQRDPATFTRTEGGARDKEVPDAEALTQIPDDDDNIGIVTGNWGCGAFGGDPELKSVIQWLAASQALRPFISYYTFGVEALQNLRQVSRWILLHGWTVGDLWNMLVEYSSQRFKQETKLGFFAWLLPSVTADDAMTFNALDAT</sequence>
<dbReference type="GO" id="GO:1990966">
    <property type="term" value="P:ATP generation from poly-ADP-D-ribose"/>
    <property type="evidence" value="ECO:0007669"/>
    <property type="project" value="TreeGrafter"/>
</dbReference>
<dbReference type="KEGG" id="rarg:115739074"/>
<dbReference type="Pfam" id="PF20811">
    <property type="entry name" value="PARG_cat_N"/>
    <property type="match status" value="1"/>
</dbReference>
<evidence type="ECO:0000313" key="9">
    <source>
        <dbReference type="RefSeq" id="XP_030527801.1"/>
    </source>
</evidence>
<accession>A0A8B8NZ34</accession>
<dbReference type="PANTHER" id="PTHR12837">
    <property type="entry name" value="POLY ADP-RIBOSE GLYCOHYDROLASE"/>
    <property type="match status" value="1"/>
</dbReference>
<dbReference type="GO" id="GO:0005975">
    <property type="term" value="P:carbohydrate metabolic process"/>
    <property type="evidence" value="ECO:0007669"/>
    <property type="project" value="InterPro"/>
</dbReference>
<evidence type="ECO:0000313" key="8">
    <source>
        <dbReference type="Proteomes" id="UP000827889"/>
    </source>
</evidence>
<name>A0A8B8NZ34_9MYRT</name>
<evidence type="ECO:0000256" key="1">
    <source>
        <dbReference type="ARBA" id="ARBA00009545"/>
    </source>
</evidence>